<evidence type="ECO:0000313" key="1">
    <source>
        <dbReference type="EMBL" id="CAB4039527.1"/>
    </source>
</evidence>
<gene>
    <name evidence="1" type="ORF">PACLA_8A063050</name>
</gene>
<dbReference type="EMBL" id="CACRXK020025509">
    <property type="protein sequence ID" value="CAB4039527.1"/>
    <property type="molecule type" value="Genomic_DNA"/>
</dbReference>
<comment type="caution">
    <text evidence="1">The sequence shown here is derived from an EMBL/GenBank/DDBJ whole genome shotgun (WGS) entry which is preliminary data.</text>
</comment>
<sequence>MEPEIRWSIRILCEMLEQLQLEAVFAWLSTLGGAHSALGDYFNKNAEVAWELSLKQLYIAIKIGEPALAAHCKLFMSISLMQRGHYSAASKIIRSVSRSIVNDKRLQERRLINCCKAAKVRLKYIRQERKETRNGIHSEDMTNSDILQTRT</sequence>
<reference evidence="1" key="1">
    <citation type="submission" date="2020-04" db="EMBL/GenBank/DDBJ databases">
        <authorList>
            <person name="Alioto T."/>
            <person name="Alioto T."/>
            <person name="Gomez Garrido J."/>
        </authorList>
    </citation>
    <scope>NUCLEOTIDE SEQUENCE</scope>
    <source>
        <strain evidence="1">A484AB</strain>
    </source>
</reference>
<dbReference type="Pfam" id="PF16065">
    <property type="entry name" value="DUF4807"/>
    <property type="match status" value="1"/>
</dbReference>
<dbReference type="InterPro" id="IPR032072">
    <property type="entry name" value="DUF4807"/>
</dbReference>
<dbReference type="PANTHER" id="PTHR36693">
    <property type="entry name" value="GH02722P"/>
    <property type="match status" value="1"/>
</dbReference>
<dbReference type="PANTHER" id="PTHR36693:SF1">
    <property type="entry name" value="GH02722P"/>
    <property type="match status" value="1"/>
</dbReference>
<keyword evidence="2" id="KW-1185">Reference proteome</keyword>
<proteinExistence type="predicted"/>
<dbReference type="AlphaFoldDB" id="A0A6S7K4Y6"/>
<organism evidence="1 2">
    <name type="scientific">Paramuricea clavata</name>
    <name type="common">Red gorgonian</name>
    <name type="synonym">Violescent sea-whip</name>
    <dbReference type="NCBI Taxonomy" id="317549"/>
    <lineage>
        <taxon>Eukaryota</taxon>
        <taxon>Metazoa</taxon>
        <taxon>Cnidaria</taxon>
        <taxon>Anthozoa</taxon>
        <taxon>Octocorallia</taxon>
        <taxon>Malacalcyonacea</taxon>
        <taxon>Plexauridae</taxon>
        <taxon>Paramuricea</taxon>
    </lineage>
</organism>
<evidence type="ECO:0000313" key="2">
    <source>
        <dbReference type="Proteomes" id="UP001152795"/>
    </source>
</evidence>
<dbReference type="Proteomes" id="UP001152795">
    <property type="component" value="Unassembled WGS sequence"/>
</dbReference>
<accession>A0A6S7K4Y6</accession>
<dbReference type="OrthoDB" id="121932at2759"/>
<protein>
    <submittedName>
        <fullName evidence="1">Uncharacterized protein</fullName>
    </submittedName>
</protein>
<name>A0A6S7K4Y6_PARCT</name>